<evidence type="ECO:0000313" key="2">
    <source>
        <dbReference type="Proteomes" id="UP000235145"/>
    </source>
</evidence>
<dbReference type="AlphaFoldDB" id="A0A9R1X6D6"/>
<evidence type="ECO:0000313" key="1">
    <source>
        <dbReference type="EMBL" id="KAJ0200379.1"/>
    </source>
</evidence>
<sequence length="135" mass="15649">MFLWGWGPRFTWCDKCGSKFSKLDRLTGGGLNSSLRVLWCFFTNIARMVLGKYILDQHPIMLLEHCVDYGPTPFRVFHSLFMMDCFDDIVCDSWSTTLEGEHVDNTWIGKSRVLKEEIESIDASLMLNDDTVELR</sequence>
<accession>A0A9R1X6D6</accession>
<comment type="caution">
    <text evidence="1">The sequence shown here is derived from an EMBL/GenBank/DDBJ whole genome shotgun (WGS) entry which is preliminary data.</text>
</comment>
<name>A0A9R1X6D6_LACSA</name>
<organism evidence="1 2">
    <name type="scientific">Lactuca sativa</name>
    <name type="common">Garden lettuce</name>
    <dbReference type="NCBI Taxonomy" id="4236"/>
    <lineage>
        <taxon>Eukaryota</taxon>
        <taxon>Viridiplantae</taxon>
        <taxon>Streptophyta</taxon>
        <taxon>Embryophyta</taxon>
        <taxon>Tracheophyta</taxon>
        <taxon>Spermatophyta</taxon>
        <taxon>Magnoliopsida</taxon>
        <taxon>eudicotyledons</taxon>
        <taxon>Gunneridae</taxon>
        <taxon>Pentapetalae</taxon>
        <taxon>asterids</taxon>
        <taxon>campanulids</taxon>
        <taxon>Asterales</taxon>
        <taxon>Asteraceae</taxon>
        <taxon>Cichorioideae</taxon>
        <taxon>Cichorieae</taxon>
        <taxon>Lactucinae</taxon>
        <taxon>Lactuca</taxon>
    </lineage>
</organism>
<protein>
    <submittedName>
        <fullName evidence="1">Uncharacterized protein</fullName>
    </submittedName>
</protein>
<dbReference type="Proteomes" id="UP000235145">
    <property type="component" value="Unassembled WGS sequence"/>
</dbReference>
<reference evidence="1 2" key="1">
    <citation type="journal article" date="2017" name="Nat. Commun.">
        <title>Genome assembly with in vitro proximity ligation data and whole-genome triplication in lettuce.</title>
        <authorList>
            <person name="Reyes-Chin-Wo S."/>
            <person name="Wang Z."/>
            <person name="Yang X."/>
            <person name="Kozik A."/>
            <person name="Arikit S."/>
            <person name="Song C."/>
            <person name="Xia L."/>
            <person name="Froenicke L."/>
            <person name="Lavelle D.O."/>
            <person name="Truco M.J."/>
            <person name="Xia R."/>
            <person name="Zhu S."/>
            <person name="Xu C."/>
            <person name="Xu H."/>
            <person name="Xu X."/>
            <person name="Cox K."/>
            <person name="Korf I."/>
            <person name="Meyers B.C."/>
            <person name="Michelmore R.W."/>
        </authorList>
    </citation>
    <scope>NUCLEOTIDE SEQUENCE [LARGE SCALE GENOMIC DNA]</scope>
    <source>
        <strain evidence="2">cv. Salinas</strain>
        <tissue evidence="1">Seedlings</tissue>
    </source>
</reference>
<proteinExistence type="predicted"/>
<keyword evidence="2" id="KW-1185">Reference proteome</keyword>
<dbReference type="EMBL" id="NBSK02000006">
    <property type="protein sequence ID" value="KAJ0200379.1"/>
    <property type="molecule type" value="Genomic_DNA"/>
</dbReference>
<gene>
    <name evidence="1" type="ORF">LSAT_V11C600341880</name>
</gene>